<sequence>MKAVTRCLALAVFLSSCLATAGCWDFKEVNHMNYLSALAIDYIDGEYVVYLQANTFTNIAKTESVKPQGNKTSVVGTGKGNTIGDAIFHLYQTAQMRVYWGQIKALVCTKRALLKAGVVDLTDLINRYREMRYNLWVFGTEDSPERLFNNAPYFGLSIFDSILMKPDETYRQFSLIAPMFLHRFLSDFYEKGKTAMLPILSYDKKSWEEGAKPSPQLKIVGAFFFRNEKLFGMLNGEQLEGKAFMTQKMIRMPIKIYNTNQTTPAVTFVVHTKKVRIDYEIEDNTVQYDITISVKAYLDEMMENISQERMKRLLKQAIAERIRSTYEIGKKIDTDVLNLQYDMYKFHHRDWVKYVKDDPKMKAARLRNIKVKASIAHSGKYKEYVY</sequence>
<dbReference type="InterPro" id="IPR057336">
    <property type="entry name" value="GerAC_N"/>
</dbReference>
<dbReference type="EMBL" id="JBHSMI010000025">
    <property type="protein sequence ID" value="MFC5403672.1"/>
    <property type="molecule type" value="Genomic_DNA"/>
</dbReference>
<dbReference type="InterPro" id="IPR008844">
    <property type="entry name" value="Spore_GerAC-like"/>
</dbReference>
<dbReference type="PROSITE" id="PS51257">
    <property type="entry name" value="PROKAR_LIPOPROTEIN"/>
    <property type="match status" value="1"/>
</dbReference>
<keyword evidence="5" id="KW-0472">Membrane</keyword>
<feature type="signal peptide" evidence="8">
    <location>
        <begin position="1"/>
        <end position="21"/>
    </location>
</feature>
<evidence type="ECO:0000259" key="9">
    <source>
        <dbReference type="Pfam" id="PF05504"/>
    </source>
</evidence>
<comment type="caution">
    <text evidence="11">The sequence shown here is derived from an EMBL/GenBank/DDBJ whole genome shotgun (WGS) entry which is preliminary data.</text>
</comment>
<dbReference type="Proteomes" id="UP001596113">
    <property type="component" value="Unassembled WGS sequence"/>
</dbReference>
<dbReference type="InterPro" id="IPR046953">
    <property type="entry name" value="Spore_GerAC-like_C"/>
</dbReference>
<dbReference type="Gene3D" id="3.30.300.210">
    <property type="entry name" value="Nutrient germinant receptor protein C, domain 3"/>
    <property type="match status" value="1"/>
</dbReference>
<evidence type="ECO:0000256" key="2">
    <source>
        <dbReference type="ARBA" id="ARBA00007886"/>
    </source>
</evidence>
<dbReference type="PANTHER" id="PTHR35789">
    <property type="entry name" value="SPORE GERMINATION PROTEIN B3"/>
    <property type="match status" value="1"/>
</dbReference>
<feature type="chain" id="PRO_5046281036" evidence="8">
    <location>
        <begin position="22"/>
        <end position="386"/>
    </location>
</feature>
<feature type="domain" description="Spore germination GerAC-like C-terminal" evidence="9">
    <location>
        <begin position="221"/>
        <end position="379"/>
    </location>
</feature>
<keyword evidence="7" id="KW-0449">Lipoprotein</keyword>
<dbReference type="RefSeq" id="WP_378133267.1">
    <property type="nucleotide sequence ID" value="NZ_JBHSMI010000025.1"/>
</dbReference>
<keyword evidence="4 8" id="KW-0732">Signal</keyword>
<accession>A0ABW0HXB3</accession>
<gene>
    <name evidence="11" type="ORF">ACFPOF_13090</name>
</gene>
<evidence type="ECO:0000259" key="10">
    <source>
        <dbReference type="Pfam" id="PF25198"/>
    </source>
</evidence>
<protein>
    <submittedName>
        <fullName evidence="11">Ger(X)C family spore germination protein</fullName>
    </submittedName>
</protein>
<evidence type="ECO:0000256" key="1">
    <source>
        <dbReference type="ARBA" id="ARBA00004635"/>
    </source>
</evidence>
<organism evidence="11 12">
    <name type="scientific">Cohnella soli</name>
    <dbReference type="NCBI Taxonomy" id="425005"/>
    <lineage>
        <taxon>Bacteria</taxon>
        <taxon>Bacillati</taxon>
        <taxon>Bacillota</taxon>
        <taxon>Bacilli</taxon>
        <taxon>Bacillales</taxon>
        <taxon>Paenibacillaceae</taxon>
        <taxon>Cohnella</taxon>
    </lineage>
</organism>
<evidence type="ECO:0000256" key="8">
    <source>
        <dbReference type="SAM" id="SignalP"/>
    </source>
</evidence>
<name>A0ABW0HXB3_9BACL</name>
<evidence type="ECO:0000256" key="6">
    <source>
        <dbReference type="ARBA" id="ARBA00023139"/>
    </source>
</evidence>
<dbReference type="InterPro" id="IPR038501">
    <property type="entry name" value="Spore_GerAC_C_sf"/>
</dbReference>
<dbReference type="NCBIfam" id="TIGR02887">
    <property type="entry name" value="spore_ger_x_C"/>
    <property type="match status" value="1"/>
</dbReference>
<reference evidence="12" key="1">
    <citation type="journal article" date="2019" name="Int. J. Syst. Evol. Microbiol.">
        <title>The Global Catalogue of Microorganisms (GCM) 10K type strain sequencing project: providing services to taxonomists for standard genome sequencing and annotation.</title>
        <authorList>
            <consortium name="The Broad Institute Genomics Platform"/>
            <consortium name="The Broad Institute Genome Sequencing Center for Infectious Disease"/>
            <person name="Wu L."/>
            <person name="Ma J."/>
        </authorList>
    </citation>
    <scope>NUCLEOTIDE SEQUENCE [LARGE SCALE GENOMIC DNA]</scope>
    <source>
        <strain evidence="12">CGMCC 1.18575</strain>
    </source>
</reference>
<dbReference type="PANTHER" id="PTHR35789:SF1">
    <property type="entry name" value="SPORE GERMINATION PROTEIN B3"/>
    <property type="match status" value="1"/>
</dbReference>
<evidence type="ECO:0000256" key="4">
    <source>
        <dbReference type="ARBA" id="ARBA00022729"/>
    </source>
</evidence>
<keyword evidence="12" id="KW-1185">Reference proteome</keyword>
<evidence type="ECO:0000313" key="11">
    <source>
        <dbReference type="EMBL" id="MFC5403672.1"/>
    </source>
</evidence>
<evidence type="ECO:0000313" key="12">
    <source>
        <dbReference type="Proteomes" id="UP001596113"/>
    </source>
</evidence>
<feature type="domain" description="Spore germination protein N-terminal" evidence="10">
    <location>
        <begin position="25"/>
        <end position="201"/>
    </location>
</feature>
<evidence type="ECO:0000256" key="7">
    <source>
        <dbReference type="ARBA" id="ARBA00023288"/>
    </source>
</evidence>
<keyword evidence="6" id="KW-0564">Palmitate</keyword>
<evidence type="ECO:0000256" key="5">
    <source>
        <dbReference type="ARBA" id="ARBA00023136"/>
    </source>
</evidence>
<evidence type="ECO:0000256" key="3">
    <source>
        <dbReference type="ARBA" id="ARBA00022544"/>
    </source>
</evidence>
<dbReference type="Pfam" id="PF05504">
    <property type="entry name" value="Spore_GerAC"/>
    <property type="match status" value="1"/>
</dbReference>
<comment type="subcellular location">
    <subcellularLocation>
        <location evidence="1">Membrane</location>
        <topology evidence="1">Lipid-anchor</topology>
    </subcellularLocation>
</comment>
<keyword evidence="3" id="KW-0309">Germination</keyword>
<comment type="similarity">
    <text evidence="2">Belongs to the GerABKC lipoprotein family.</text>
</comment>
<dbReference type="Pfam" id="PF25198">
    <property type="entry name" value="Spore_GerAC_N"/>
    <property type="match status" value="1"/>
</dbReference>
<proteinExistence type="inferred from homology"/>